<feature type="compositionally biased region" description="Basic residues" evidence="2">
    <location>
        <begin position="239"/>
        <end position="250"/>
    </location>
</feature>
<proteinExistence type="predicted"/>
<reference evidence="4 5" key="1">
    <citation type="journal article" date="2024" name="BMC Genomics">
        <title>De novo assembly and annotation of Popillia japonica's genome with initial clues to its potential as an invasive pest.</title>
        <authorList>
            <person name="Cucini C."/>
            <person name="Boschi S."/>
            <person name="Funari R."/>
            <person name="Cardaioli E."/>
            <person name="Iannotti N."/>
            <person name="Marturano G."/>
            <person name="Paoli F."/>
            <person name="Bruttini M."/>
            <person name="Carapelli A."/>
            <person name="Frati F."/>
            <person name="Nardi F."/>
        </authorList>
    </citation>
    <scope>NUCLEOTIDE SEQUENCE [LARGE SCALE GENOMIC DNA]</scope>
    <source>
        <strain evidence="4">DMR45628</strain>
    </source>
</reference>
<evidence type="ECO:0000313" key="5">
    <source>
        <dbReference type="Proteomes" id="UP001458880"/>
    </source>
</evidence>
<dbReference type="PROSITE" id="PS50175">
    <property type="entry name" value="ASP_PROT_RETROV"/>
    <property type="match status" value="1"/>
</dbReference>
<feature type="compositionally biased region" description="Basic and acidic residues" evidence="2">
    <location>
        <begin position="265"/>
        <end position="285"/>
    </location>
</feature>
<dbReference type="InterPro" id="IPR021109">
    <property type="entry name" value="Peptidase_aspartic_dom_sf"/>
</dbReference>
<dbReference type="Pfam" id="PF13975">
    <property type="entry name" value="gag-asp_proteas"/>
    <property type="match status" value="1"/>
</dbReference>
<keyword evidence="5" id="KW-1185">Reference proteome</keyword>
<accession>A0AAW1JF22</accession>
<dbReference type="InterPro" id="IPR001969">
    <property type="entry name" value="Aspartic_peptidase_AS"/>
</dbReference>
<dbReference type="InterPro" id="IPR001995">
    <property type="entry name" value="Peptidase_A2_cat"/>
</dbReference>
<keyword evidence="1" id="KW-0378">Hydrolase</keyword>
<evidence type="ECO:0000256" key="1">
    <source>
        <dbReference type="ARBA" id="ARBA00022801"/>
    </source>
</evidence>
<dbReference type="PROSITE" id="PS00141">
    <property type="entry name" value="ASP_PROTEASE"/>
    <property type="match status" value="1"/>
</dbReference>
<protein>
    <recommendedName>
        <fullName evidence="3">Peptidase A2 domain-containing protein</fullName>
    </recommendedName>
</protein>
<dbReference type="AlphaFoldDB" id="A0AAW1JF22"/>
<dbReference type="GO" id="GO:0004190">
    <property type="term" value="F:aspartic-type endopeptidase activity"/>
    <property type="evidence" value="ECO:0007669"/>
    <property type="project" value="InterPro"/>
</dbReference>
<feature type="region of interest" description="Disordered" evidence="2">
    <location>
        <begin position="208"/>
        <end position="285"/>
    </location>
</feature>
<dbReference type="GO" id="GO:0006508">
    <property type="term" value="P:proteolysis"/>
    <property type="evidence" value="ECO:0007669"/>
    <property type="project" value="InterPro"/>
</dbReference>
<evidence type="ECO:0000256" key="2">
    <source>
        <dbReference type="SAM" id="MobiDB-lite"/>
    </source>
</evidence>
<dbReference type="CDD" id="cd00303">
    <property type="entry name" value="retropepsin_like"/>
    <property type="match status" value="1"/>
</dbReference>
<sequence length="496" mass="57538">MEEINHAVKTQVRKVQQELVETKMEVQRKLEATKDVGHITVGRIFEERKLPTYNANNKGTQSHKFLEGLERHFKIRATPEDRKLDFAIDQLEGDVAIWANTKKSQWLTFADLKRDLLKTYWSDSVQKRLLAELLRPRMYNARLGTMTHHVWYWVKKTHYMDPPIGQSLFIEALIKHFPFEVENILLGSKIETVEELINLLERIEDRDHRPNRSDDRHHSSKNVHHINGRRGQGHDRSHGRGGRYRNRGPKRGNAEVRAPNLLHLRTQERTDQPDLPYKPDRDTQLAERREYVQQLSLMMKTIYCMKHQEEIGDSSQQALVIPKIEIGIDNWGYEALIDTGSTISVVSEEMIKQLKEKGVEIPELPVTNLTVQGATGKIVKVQRQVMPIGEQEIPTLFVVRGLVTPIILGTDWLKKYAAEIDFRGDKLKFQYKDDTFNLPLAKHNEEPDDETIRPQFAIEMAQGNDTIVSRNGLRDAEFLLAVLNDDGWLEYVIKKI</sequence>
<dbReference type="Gene3D" id="2.40.70.10">
    <property type="entry name" value="Acid Proteases"/>
    <property type="match status" value="1"/>
</dbReference>
<gene>
    <name evidence="4" type="ORF">QE152_g30200</name>
</gene>
<feature type="compositionally biased region" description="Basic residues" evidence="2">
    <location>
        <begin position="218"/>
        <end position="228"/>
    </location>
</feature>
<organism evidence="4 5">
    <name type="scientific">Popillia japonica</name>
    <name type="common">Japanese beetle</name>
    <dbReference type="NCBI Taxonomy" id="7064"/>
    <lineage>
        <taxon>Eukaryota</taxon>
        <taxon>Metazoa</taxon>
        <taxon>Ecdysozoa</taxon>
        <taxon>Arthropoda</taxon>
        <taxon>Hexapoda</taxon>
        <taxon>Insecta</taxon>
        <taxon>Pterygota</taxon>
        <taxon>Neoptera</taxon>
        <taxon>Endopterygota</taxon>
        <taxon>Coleoptera</taxon>
        <taxon>Polyphaga</taxon>
        <taxon>Scarabaeiformia</taxon>
        <taxon>Scarabaeidae</taxon>
        <taxon>Rutelinae</taxon>
        <taxon>Popillia</taxon>
    </lineage>
</organism>
<comment type="caution">
    <text evidence="4">The sequence shown here is derived from an EMBL/GenBank/DDBJ whole genome shotgun (WGS) entry which is preliminary data.</text>
</comment>
<evidence type="ECO:0000313" key="4">
    <source>
        <dbReference type="EMBL" id="KAK9702034.1"/>
    </source>
</evidence>
<evidence type="ECO:0000259" key="3">
    <source>
        <dbReference type="PROSITE" id="PS50175"/>
    </source>
</evidence>
<dbReference type="Proteomes" id="UP001458880">
    <property type="component" value="Unassembled WGS sequence"/>
</dbReference>
<name>A0AAW1JF22_POPJA</name>
<dbReference type="EMBL" id="JASPKY010000401">
    <property type="protein sequence ID" value="KAK9702034.1"/>
    <property type="molecule type" value="Genomic_DNA"/>
</dbReference>
<dbReference type="SUPFAM" id="SSF50630">
    <property type="entry name" value="Acid proteases"/>
    <property type="match status" value="1"/>
</dbReference>
<feature type="compositionally biased region" description="Basic and acidic residues" evidence="2">
    <location>
        <begin position="208"/>
        <end position="217"/>
    </location>
</feature>
<feature type="domain" description="Peptidase A2" evidence="3">
    <location>
        <begin position="333"/>
        <end position="427"/>
    </location>
</feature>